<evidence type="ECO:0000256" key="1">
    <source>
        <dbReference type="ARBA" id="ARBA00004141"/>
    </source>
</evidence>
<keyword evidence="3 5" id="KW-1133">Transmembrane helix</keyword>
<dbReference type="InterPro" id="IPR020846">
    <property type="entry name" value="MFS_dom"/>
</dbReference>
<evidence type="ECO:0000313" key="7">
    <source>
        <dbReference type="EMBL" id="PZO75019.1"/>
    </source>
</evidence>
<dbReference type="PANTHER" id="PTHR23508:SF10">
    <property type="entry name" value="CARBOXYLIC ACID TRANSPORTER PROTEIN HOMOLOG"/>
    <property type="match status" value="1"/>
</dbReference>
<dbReference type="PROSITE" id="PS50850">
    <property type="entry name" value="MFS"/>
    <property type="match status" value="1"/>
</dbReference>
<evidence type="ECO:0000256" key="2">
    <source>
        <dbReference type="ARBA" id="ARBA00022692"/>
    </source>
</evidence>
<evidence type="ECO:0000256" key="4">
    <source>
        <dbReference type="ARBA" id="ARBA00023136"/>
    </source>
</evidence>
<evidence type="ECO:0000259" key="6">
    <source>
        <dbReference type="PROSITE" id="PS50850"/>
    </source>
</evidence>
<proteinExistence type="predicted"/>
<evidence type="ECO:0000256" key="3">
    <source>
        <dbReference type="ARBA" id="ARBA00022989"/>
    </source>
</evidence>
<dbReference type="SUPFAM" id="SSF103473">
    <property type="entry name" value="MFS general substrate transporter"/>
    <property type="match status" value="1"/>
</dbReference>
<feature type="transmembrane region" description="Helical" evidence="5">
    <location>
        <begin position="329"/>
        <end position="351"/>
    </location>
</feature>
<dbReference type="AlphaFoldDB" id="A0A2W4Z5G6"/>
<protein>
    <submittedName>
        <fullName evidence="7">MFS transporter</fullName>
    </submittedName>
</protein>
<gene>
    <name evidence="7" type="ORF">DI632_12690</name>
</gene>
<feature type="transmembrane region" description="Helical" evidence="5">
    <location>
        <begin position="131"/>
        <end position="157"/>
    </location>
</feature>
<dbReference type="Gene3D" id="1.20.1250.20">
    <property type="entry name" value="MFS general substrate transporter like domains"/>
    <property type="match status" value="1"/>
</dbReference>
<feature type="domain" description="Major facilitator superfamily (MFS) profile" evidence="6">
    <location>
        <begin position="8"/>
        <end position="418"/>
    </location>
</feature>
<comment type="caution">
    <text evidence="7">The sequence shown here is derived from an EMBL/GenBank/DDBJ whole genome shotgun (WGS) entry which is preliminary data.</text>
</comment>
<accession>A0A2W4Z5G6</accession>
<dbReference type="InterPro" id="IPR011701">
    <property type="entry name" value="MFS"/>
</dbReference>
<feature type="transmembrane region" description="Helical" evidence="5">
    <location>
        <begin position="42"/>
        <end position="62"/>
    </location>
</feature>
<feature type="transmembrane region" description="Helical" evidence="5">
    <location>
        <begin position="277"/>
        <end position="297"/>
    </location>
</feature>
<dbReference type="PANTHER" id="PTHR23508">
    <property type="entry name" value="CARBOXYLIC ACID TRANSPORTER PROTEIN HOMOLOG"/>
    <property type="match status" value="1"/>
</dbReference>
<feature type="transmembrane region" description="Helical" evidence="5">
    <location>
        <begin position="239"/>
        <end position="257"/>
    </location>
</feature>
<feature type="transmembrane region" description="Helical" evidence="5">
    <location>
        <begin position="304"/>
        <end position="323"/>
    </location>
</feature>
<comment type="subcellular location">
    <subcellularLocation>
        <location evidence="1">Membrane</location>
        <topology evidence="1">Multi-pass membrane protein</topology>
    </subcellularLocation>
</comment>
<feature type="transmembrane region" description="Helical" evidence="5">
    <location>
        <begin position="9"/>
        <end position="30"/>
    </location>
</feature>
<dbReference type="GO" id="GO:0005886">
    <property type="term" value="C:plasma membrane"/>
    <property type="evidence" value="ECO:0007669"/>
    <property type="project" value="TreeGrafter"/>
</dbReference>
<keyword evidence="4 5" id="KW-0472">Membrane</keyword>
<dbReference type="EMBL" id="QFNF01000038">
    <property type="protein sequence ID" value="PZO75019.1"/>
    <property type="molecule type" value="Genomic_DNA"/>
</dbReference>
<organism evidence="7 8">
    <name type="scientific">Sphingomonas hengshuiensis</name>
    <dbReference type="NCBI Taxonomy" id="1609977"/>
    <lineage>
        <taxon>Bacteria</taxon>
        <taxon>Pseudomonadati</taxon>
        <taxon>Pseudomonadota</taxon>
        <taxon>Alphaproteobacteria</taxon>
        <taxon>Sphingomonadales</taxon>
        <taxon>Sphingomonadaceae</taxon>
        <taxon>Sphingomonas</taxon>
    </lineage>
</organism>
<feature type="transmembrane region" description="Helical" evidence="5">
    <location>
        <begin position="363"/>
        <end position="386"/>
    </location>
</feature>
<dbReference type="InterPro" id="IPR036259">
    <property type="entry name" value="MFS_trans_sf"/>
</dbReference>
<dbReference type="Pfam" id="PF07690">
    <property type="entry name" value="MFS_1"/>
    <property type="match status" value="1"/>
</dbReference>
<reference evidence="7 8" key="1">
    <citation type="submission" date="2017-08" db="EMBL/GenBank/DDBJ databases">
        <title>Infants hospitalized years apart are colonized by the same room-sourced microbial strains.</title>
        <authorList>
            <person name="Brooks B."/>
            <person name="Olm M.R."/>
            <person name="Firek B.A."/>
            <person name="Baker R."/>
            <person name="Thomas B.C."/>
            <person name="Morowitz M.J."/>
            <person name="Banfield J.F."/>
        </authorList>
    </citation>
    <scope>NUCLEOTIDE SEQUENCE [LARGE SCALE GENOMIC DNA]</scope>
    <source>
        <strain evidence="7">S2_018_000_R3_110</strain>
    </source>
</reference>
<dbReference type="GO" id="GO:0046943">
    <property type="term" value="F:carboxylic acid transmembrane transporter activity"/>
    <property type="evidence" value="ECO:0007669"/>
    <property type="project" value="TreeGrafter"/>
</dbReference>
<sequence length="424" mass="43986">MSRLQWRTVLIMIGLNALDGFDVLSISFAAPGIAADWGINRAALGIVLSMELFGMAVGAVLLGKVADTIGRRPTILGCLCLMTAGMASASMAHDVLTLCIWRVITGLGIGGMLAATNAATAEASNAAHRELTVILMAAGYPLGAVVGGSIASVLLGYFTWQSVFVFGAVTTALFIPIVLLGAPESLAFELQGRRHGALRRANAILIQMGQKPLRSLPSHRSRPQRRQMGLLSNHRLKPLLLLTSAYLGHIMTFYFVLKWIPKIVADLGHAPASAAGVLVWANIGGMIGAITLGVLAMRVRLLSLTIATMLASAALVTFFGLGQSDLERLSIVAAMTGFCTNAGVVGLYAIVARAFETEVRATATGFVIGIGRGGSAAAPALAGLLFQAGFSLAGVATTMALGSAIGAAALALLAWTREGTPHRS</sequence>
<feature type="transmembrane region" description="Helical" evidence="5">
    <location>
        <begin position="99"/>
        <end position="119"/>
    </location>
</feature>
<evidence type="ECO:0000313" key="8">
    <source>
        <dbReference type="Proteomes" id="UP000248614"/>
    </source>
</evidence>
<feature type="transmembrane region" description="Helical" evidence="5">
    <location>
        <begin position="392"/>
        <end position="415"/>
    </location>
</feature>
<keyword evidence="2 5" id="KW-0812">Transmembrane</keyword>
<name>A0A2W4Z5G6_9SPHN</name>
<feature type="transmembrane region" description="Helical" evidence="5">
    <location>
        <begin position="163"/>
        <end position="182"/>
    </location>
</feature>
<dbReference type="Proteomes" id="UP000248614">
    <property type="component" value="Unassembled WGS sequence"/>
</dbReference>
<feature type="transmembrane region" description="Helical" evidence="5">
    <location>
        <begin position="74"/>
        <end position="93"/>
    </location>
</feature>
<evidence type="ECO:0000256" key="5">
    <source>
        <dbReference type="SAM" id="Phobius"/>
    </source>
</evidence>